<dbReference type="PANTHER" id="PTHR12203:SF104">
    <property type="entry name" value="PROTEIN CAP1, PUTATIVE (AFU_ORTHOLOGUE AFUA_1G05595)-RELATED"/>
    <property type="match status" value="1"/>
</dbReference>
<evidence type="ECO:0000313" key="5">
    <source>
        <dbReference type="Proteomes" id="UP000801864"/>
    </source>
</evidence>
<organism evidence="4 5">
    <name type="scientific">Trichoderma lentiforme</name>
    <dbReference type="NCBI Taxonomy" id="1567552"/>
    <lineage>
        <taxon>Eukaryota</taxon>
        <taxon>Fungi</taxon>
        <taxon>Dikarya</taxon>
        <taxon>Ascomycota</taxon>
        <taxon>Pezizomycotina</taxon>
        <taxon>Sordariomycetes</taxon>
        <taxon>Hypocreomycetidae</taxon>
        <taxon>Hypocreales</taxon>
        <taxon>Hypocreaceae</taxon>
        <taxon>Trichoderma</taxon>
    </lineage>
</organism>
<dbReference type="Pfam" id="PF05686">
    <property type="entry name" value="Glyco_transf_90"/>
    <property type="match status" value="1"/>
</dbReference>
<feature type="domain" description="Glycosyl transferase CAP10" evidence="3">
    <location>
        <begin position="404"/>
        <end position="689"/>
    </location>
</feature>
<dbReference type="PANTHER" id="PTHR12203">
    <property type="entry name" value="KDEL LYS-ASP-GLU-LEU CONTAINING - RELATED"/>
    <property type="match status" value="1"/>
</dbReference>
<proteinExistence type="predicted"/>
<gene>
    <name evidence="4" type="ORF">CFAM422_006065</name>
</gene>
<dbReference type="AlphaFoldDB" id="A0A9P4XEU8"/>
<evidence type="ECO:0000256" key="1">
    <source>
        <dbReference type="SAM" id="MobiDB-lite"/>
    </source>
</evidence>
<reference evidence="4 5" key="1">
    <citation type="submission" date="2018-06" db="EMBL/GenBank/DDBJ databases">
        <title>Genome analysis of cellulolytic fungus Trichoderma lentiforme CFAM-422.</title>
        <authorList>
            <person name="Steindorff A.S."/>
            <person name="Formighieri E.F."/>
            <person name="Midorikawa G.E.O."/>
            <person name="Tamietti M.S."/>
            <person name="Ramos E.Z."/>
            <person name="Silva A.S."/>
            <person name="Bon E.P.S."/>
            <person name="Mendes T.D."/>
            <person name="Damaso M.C.T."/>
            <person name="Favaro L.C.L."/>
        </authorList>
    </citation>
    <scope>NUCLEOTIDE SEQUENCE [LARGE SCALE GENOMIC DNA]</scope>
    <source>
        <strain evidence="4 5">CFAM-422</strain>
    </source>
</reference>
<protein>
    <submittedName>
        <fullName evidence="4">Beta-1,2-xylosyltransferase 1</fullName>
    </submittedName>
</protein>
<keyword evidence="2" id="KW-0812">Transmembrane</keyword>
<dbReference type="SMART" id="SM00672">
    <property type="entry name" value="CAP10"/>
    <property type="match status" value="1"/>
</dbReference>
<dbReference type="EMBL" id="QLNT01000009">
    <property type="protein sequence ID" value="KAF3071966.1"/>
    <property type="molecule type" value="Genomic_DNA"/>
</dbReference>
<evidence type="ECO:0000259" key="3">
    <source>
        <dbReference type="SMART" id="SM00672"/>
    </source>
</evidence>
<keyword evidence="5" id="KW-1185">Reference proteome</keyword>
<feature type="region of interest" description="Disordered" evidence="1">
    <location>
        <begin position="115"/>
        <end position="169"/>
    </location>
</feature>
<dbReference type="InterPro" id="IPR051091">
    <property type="entry name" value="O-Glucosyltr/Glycosyltrsf_90"/>
</dbReference>
<feature type="transmembrane region" description="Helical" evidence="2">
    <location>
        <begin position="46"/>
        <end position="68"/>
    </location>
</feature>
<comment type="caution">
    <text evidence="4">The sequence shown here is derived from an EMBL/GenBank/DDBJ whole genome shotgun (WGS) entry which is preliminary data.</text>
</comment>
<dbReference type="Proteomes" id="UP000801864">
    <property type="component" value="Unassembled WGS sequence"/>
</dbReference>
<feature type="transmembrane region" description="Helical" evidence="2">
    <location>
        <begin position="80"/>
        <end position="97"/>
    </location>
</feature>
<sequence length="689" mass="79345">MCLNGLPSPPLESRGHCNGFINLGLLNRRNFVYLCYFFEAGNLGALFFALVISWGGDAIVSLALSSWFSTPDFNMRRRTYFLAVTVLLLCICAYSILDIVTNSFDIKAYPPIQPLKKQKPHQEPLQAPPSPPPTTKSTKSSPASQAPVTWEDLPVITGGPRPKKAPDATSHPIIHLMKDAQHEFAEVKKRQSKSLKEAVKEYRRRYGIPPPPHFDKWYNFAVSNKVQLIDEFDMIHDMMTPFWGLQPQTIRARVTEALGYDNGLLGVAIRDHEITHMEHGYEWQKNATKGMMEQFIQYLPDMDLAFNIHDEPRVVVPHDDLIRLVNKAKDKNMPVLNGEKKLVNEFSAKPSDLSDGKRFKETKLSRFNTIQYQSTWADSRMSCPPDSQARILEDERADDLSRYGISDLAFVYNTTAMSDICLTPSLSSTYGFFDRPNSFKITHDLLPIFSQSKISSYGDIIYPSPWYWYKKVAYNETNDMPWEDKESKLYWRGSTTGGYSRNGGWRRHHRQHFVQKINSKEQAKVMTNSGTVESPKWTAKEVPRGDYQELIDVHFSHVGQCDPGDCEAQKEFFDVVDPVDQQDAWGYKYLVDIDGNAFSGRFYAFLQSQSLTFKLALFREWHNEWLKPWVHYVPLSLQGDDWLEAVRFIDQDTKGSSEGQKIAKESREWANQAIRKEDMEVWFFRLLLE</sequence>
<evidence type="ECO:0000256" key="2">
    <source>
        <dbReference type="SAM" id="Phobius"/>
    </source>
</evidence>
<feature type="compositionally biased region" description="Low complexity" evidence="1">
    <location>
        <begin position="135"/>
        <end position="147"/>
    </location>
</feature>
<keyword evidence="2" id="KW-0472">Membrane</keyword>
<accession>A0A9P4XEU8</accession>
<keyword evidence="2" id="KW-1133">Transmembrane helix</keyword>
<name>A0A9P4XEU8_9HYPO</name>
<dbReference type="InterPro" id="IPR006598">
    <property type="entry name" value="CAP10"/>
</dbReference>
<evidence type="ECO:0000313" key="4">
    <source>
        <dbReference type="EMBL" id="KAF3071966.1"/>
    </source>
</evidence>